<keyword evidence="1" id="KW-0614">Plasmid</keyword>
<dbReference type="AlphaFoldDB" id="A0A6G9D4G0"/>
<accession>A0A6G9D4G0</accession>
<dbReference type="Proteomes" id="UP000502345">
    <property type="component" value="Plasmid plas4"/>
</dbReference>
<organism evidence="1 2">
    <name type="scientific">Rhodococcus erythropolis</name>
    <name type="common">Arthrobacter picolinophilus</name>
    <dbReference type="NCBI Taxonomy" id="1833"/>
    <lineage>
        <taxon>Bacteria</taxon>
        <taxon>Bacillati</taxon>
        <taxon>Actinomycetota</taxon>
        <taxon>Actinomycetes</taxon>
        <taxon>Mycobacteriales</taxon>
        <taxon>Nocardiaceae</taxon>
        <taxon>Rhodococcus</taxon>
        <taxon>Rhodococcus erythropolis group</taxon>
    </lineage>
</organism>
<dbReference type="EMBL" id="CP050127">
    <property type="protein sequence ID" value="QIP44069.1"/>
    <property type="molecule type" value="Genomic_DNA"/>
</dbReference>
<reference evidence="1 2" key="1">
    <citation type="submission" date="2020-03" db="EMBL/GenBank/DDBJ databases">
        <title>Screen low temperature-resistant strains for efficient degradation of petroleum hydrocarbons under the low temperature.</title>
        <authorList>
            <person name="Wang Y."/>
            <person name="Chen J."/>
        </authorList>
    </citation>
    <scope>NUCLEOTIDE SEQUENCE [LARGE SCALE GENOMIC DNA]</scope>
    <source>
        <strain evidence="1 2">KB1</strain>
        <plasmid evidence="1 2">plas4</plasmid>
    </source>
</reference>
<proteinExistence type="predicted"/>
<evidence type="ECO:0000313" key="2">
    <source>
        <dbReference type="Proteomes" id="UP000502345"/>
    </source>
</evidence>
<evidence type="ECO:0000313" key="1">
    <source>
        <dbReference type="EMBL" id="QIP44069.1"/>
    </source>
</evidence>
<sequence length="162" mass="17887">MDEVEALTGRKWPTELRTWFGLQNGNPDGRHSALIFPEYQPLPLDLVASRWASMTEMWADTTAAVGGLSLLDEPAGEVSGTYLSAYIPIAFNIRGDLLFVDTRAGHSSGCVRGFMGEDNDQGESWASIDSLLEEVVASLEDGRPCRGWVPSIDEGWLHWEFP</sequence>
<geneLocation type="plasmid" evidence="1 2">
    <name>plas4</name>
</geneLocation>
<name>A0A6G9D4G0_RHOER</name>
<gene>
    <name evidence="1" type="ORF">G9444_6826</name>
</gene>
<protein>
    <submittedName>
        <fullName evidence="1">SMI1/KNR4 family protein</fullName>
    </submittedName>
</protein>